<feature type="domain" description="RNA polymerase sigma factor 70 region 4 type 2" evidence="7">
    <location>
        <begin position="136"/>
        <end position="187"/>
    </location>
</feature>
<accession>K6XM71</accession>
<evidence type="ECO:0000259" key="6">
    <source>
        <dbReference type="Pfam" id="PF04542"/>
    </source>
</evidence>
<dbReference type="GO" id="GO:0016987">
    <property type="term" value="F:sigma factor activity"/>
    <property type="evidence" value="ECO:0007669"/>
    <property type="project" value="UniProtKB-KW"/>
</dbReference>
<comment type="caution">
    <text evidence="8">The sequence shown here is derived from an EMBL/GenBank/DDBJ whole genome shotgun (WGS) entry which is preliminary data.</text>
</comment>
<dbReference type="InterPro" id="IPR013325">
    <property type="entry name" value="RNA_pol_sigma_r2"/>
</dbReference>
<feature type="transmembrane region" description="Helical" evidence="5">
    <location>
        <begin position="283"/>
        <end position="302"/>
    </location>
</feature>
<dbReference type="PANTHER" id="PTHR43133">
    <property type="entry name" value="RNA POLYMERASE ECF-TYPE SIGMA FACTO"/>
    <property type="match status" value="1"/>
</dbReference>
<dbReference type="RefSeq" id="WP_007625055.1">
    <property type="nucleotide sequence ID" value="NZ_BAEO01000065.1"/>
</dbReference>
<feature type="transmembrane region" description="Helical" evidence="5">
    <location>
        <begin position="242"/>
        <end position="262"/>
    </location>
</feature>
<keyword evidence="5" id="KW-0472">Membrane</keyword>
<evidence type="ECO:0000256" key="2">
    <source>
        <dbReference type="ARBA" id="ARBA00023015"/>
    </source>
</evidence>
<feature type="domain" description="RNA polymerase sigma-70 region 2" evidence="6">
    <location>
        <begin position="34"/>
        <end position="100"/>
    </location>
</feature>
<name>K6XM71_9ALTE</name>
<feature type="transmembrane region" description="Helical" evidence="5">
    <location>
        <begin position="308"/>
        <end position="326"/>
    </location>
</feature>
<dbReference type="Gene3D" id="1.10.1740.10">
    <property type="match status" value="1"/>
</dbReference>
<evidence type="ECO:0000259" key="7">
    <source>
        <dbReference type="Pfam" id="PF08281"/>
    </source>
</evidence>
<dbReference type="GO" id="GO:0003677">
    <property type="term" value="F:DNA binding"/>
    <property type="evidence" value="ECO:0007669"/>
    <property type="project" value="InterPro"/>
</dbReference>
<feature type="transmembrane region" description="Helical" evidence="5">
    <location>
        <begin position="198"/>
        <end position="222"/>
    </location>
</feature>
<keyword evidence="9" id="KW-1185">Reference proteome</keyword>
<evidence type="ECO:0008006" key="10">
    <source>
        <dbReference type="Google" id="ProtNLM"/>
    </source>
</evidence>
<dbReference type="SUPFAM" id="SSF88659">
    <property type="entry name" value="Sigma3 and sigma4 domains of RNA polymerase sigma factors"/>
    <property type="match status" value="1"/>
</dbReference>
<dbReference type="Pfam" id="PF08281">
    <property type="entry name" value="Sigma70_r4_2"/>
    <property type="match status" value="1"/>
</dbReference>
<evidence type="ECO:0000256" key="5">
    <source>
        <dbReference type="SAM" id="Phobius"/>
    </source>
</evidence>
<dbReference type="CDD" id="cd06171">
    <property type="entry name" value="Sigma70_r4"/>
    <property type="match status" value="1"/>
</dbReference>
<dbReference type="SUPFAM" id="SSF88946">
    <property type="entry name" value="Sigma2 domain of RNA polymerase sigma factors"/>
    <property type="match status" value="1"/>
</dbReference>
<keyword evidence="5" id="KW-1133">Transmembrane helix</keyword>
<protein>
    <recommendedName>
        <fullName evidence="10">RNA polymerase sigma-70 factor, ECF subfamily</fullName>
    </recommendedName>
</protein>
<dbReference type="OrthoDB" id="5757196at2"/>
<dbReference type="Pfam" id="PF04542">
    <property type="entry name" value="Sigma70_r2"/>
    <property type="match status" value="1"/>
</dbReference>
<sequence length="386" mass="42901">MNTITNPTLSLQEQYLFDDVELAQGGDQQAFGRLINQTRNLVSSIALSIVKDLDNSEDVAQQVYIGAWQNMSELKSTSSFLPWLRQMTRYKALNFLRDNKTRQKVAGEEADLILAQFCDPKLDIENNLEREQSTIILQDFISQLPSESREIVLLYYREEQSSKQVAHLLEQSETNIRKKLSRVRQLLHQQILRKHGRLLLSTAPALGFSSLVLGAITTSTPVAAAAMSSAAASSKSGVSHKLGLLLGGSMLGALFGVLAVRISTSHLLKKVSNEEVKAKILNYRKMATIWIVFSGLMLLASYELTSGWWAPVSAYLLFVIVLFYLVTSLRSAVTNEICQSESTTTKQRNMRLRLDICYWCGLVLGFGGGFVGMISGLINSGRLLLN</sequence>
<feature type="transmembrane region" description="Helical" evidence="5">
    <location>
        <begin position="356"/>
        <end position="378"/>
    </location>
</feature>
<dbReference type="STRING" id="493475.GARC_4817"/>
<evidence type="ECO:0000313" key="9">
    <source>
        <dbReference type="Proteomes" id="UP000006327"/>
    </source>
</evidence>
<organism evidence="8 9">
    <name type="scientific">Paraglaciecola arctica BSs20135</name>
    <dbReference type="NCBI Taxonomy" id="493475"/>
    <lineage>
        <taxon>Bacteria</taxon>
        <taxon>Pseudomonadati</taxon>
        <taxon>Pseudomonadota</taxon>
        <taxon>Gammaproteobacteria</taxon>
        <taxon>Alteromonadales</taxon>
        <taxon>Alteromonadaceae</taxon>
        <taxon>Paraglaciecola</taxon>
    </lineage>
</organism>
<evidence type="ECO:0000256" key="1">
    <source>
        <dbReference type="ARBA" id="ARBA00010641"/>
    </source>
</evidence>
<dbReference type="InterPro" id="IPR014284">
    <property type="entry name" value="RNA_pol_sigma-70_dom"/>
</dbReference>
<dbReference type="InterPro" id="IPR036388">
    <property type="entry name" value="WH-like_DNA-bd_sf"/>
</dbReference>
<dbReference type="EMBL" id="BAEO01000065">
    <property type="protein sequence ID" value="GAC21754.1"/>
    <property type="molecule type" value="Genomic_DNA"/>
</dbReference>
<evidence type="ECO:0000313" key="8">
    <source>
        <dbReference type="EMBL" id="GAC21754.1"/>
    </source>
</evidence>
<dbReference type="Proteomes" id="UP000006327">
    <property type="component" value="Unassembled WGS sequence"/>
</dbReference>
<dbReference type="AlphaFoldDB" id="K6XM71"/>
<keyword evidence="3" id="KW-0731">Sigma factor</keyword>
<dbReference type="InterPro" id="IPR013249">
    <property type="entry name" value="RNA_pol_sigma70_r4_t2"/>
</dbReference>
<dbReference type="InterPro" id="IPR013324">
    <property type="entry name" value="RNA_pol_sigma_r3/r4-like"/>
</dbReference>
<evidence type="ECO:0000256" key="3">
    <source>
        <dbReference type="ARBA" id="ARBA00023082"/>
    </source>
</evidence>
<evidence type="ECO:0000256" key="4">
    <source>
        <dbReference type="ARBA" id="ARBA00023163"/>
    </source>
</evidence>
<keyword evidence="5" id="KW-0812">Transmembrane</keyword>
<keyword evidence="2" id="KW-0805">Transcription regulation</keyword>
<dbReference type="NCBIfam" id="TIGR02937">
    <property type="entry name" value="sigma70-ECF"/>
    <property type="match status" value="1"/>
</dbReference>
<dbReference type="GO" id="GO:0006352">
    <property type="term" value="P:DNA-templated transcription initiation"/>
    <property type="evidence" value="ECO:0007669"/>
    <property type="project" value="InterPro"/>
</dbReference>
<dbReference type="Gene3D" id="1.10.10.10">
    <property type="entry name" value="Winged helix-like DNA-binding domain superfamily/Winged helix DNA-binding domain"/>
    <property type="match status" value="1"/>
</dbReference>
<dbReference type="InterPro" id="IPR039425">
    <property type="entry name" value="RNA_pol_sigma-70-like"/>
</dbReference>
<comment type="similarity">
    <text evidence="1">Belongs to the sigma-70 factor family. ECF subfamily.</text>
</comment>
<dbReference type="eggNOG" id="COG1595">
    <property type="taxonomic scope" value="Bacteria"/>
</dbReference>
<keyword evidence="4" id="KW-0804">Transcription</keyword>
<dbReference type="PANTHER" id="PTHR43133:SF25">
    <property type="entry name" value="RNA POLYMERASE SIGMA FACTOR RFAY-RELATED"/>
    <property type="match status" value="1"/>
</dbReference>
<gene>
    <name evidence="8" type="ORF">GARC_4817</name>
</gene>
<proteinExistence type="inferred from homology"/>
<reference evidence="8 9" key="1">
    <citation type="journal article" date="2017" name="Antonie Van Leeuwenhoek">
        <title>Rhizobium rhizosphaerae sp. nov., a novel species isolated from rice rhizosphere.</title>
        <authorList>
            <person name="Zhao J.J."/>
            <person name="Zhang J."/>
            <person name="Zhang R.J."/>
            <person name="Zhang C.W."/>
            <person name="Yin H.Q."/>
            <person name="Zhang X.X."/>
        </authorList>
    </citation>
    <scope>NUCLEOTIDE SEQUENCE [LARGE SCALE GENOMIC DNA]</scope>
    <source>
        <strain evidence="8 9">BSs20135</strain>
    </source>
</reference>
<dbReference type="InterPro" id="IPR007627">
    <property type="entry name" value="RNA_pol_sigma70_r2"/>
</dbReference>